<dbReference type="InterPro" id="IPR002173">
    <property type="entry name" value="Carboh/pur_kinase_PfkB_CS"/>
</dbReference>
<dbReference type="CDD" id="cd01168">
    <property type="entry name" value="adenosine_kinase"/>
    <property type="match status" value="1"/>
</dbReference>
<evidence type="ECO:0000256" key="3">
    <source>
        <dbReference type="ARBA" id="ARBA00010688"/>
    </source>
</evidence>
<dbReference type="EMBL" id="ML975281">
    <property type="protein sequence ID" value="KAF1835824.1"/>
    <property type="molecule type" value="Genomic_DNA"/>
</dbReference>
<comment type="catalytic activity">
    <reaction evidence="11">
        <text>adenosine + ATP = AMP + ADP + H(+)</text>
        <dbReference type="Rhea" id="RHEA:20824"/>
        <dbReference type="ChEBI" id="CHEBI:15378"/>
        <dbReference type="ChEBI" id="CHEBI:16335"/>
        <dbReference type="ChEBI" id="CHEBI:30616"/>
        <dbReference type="ChEBI" id="CHEBI:456215"/>
        <dbReference type="ChEBI" id="CHEBI:456216"/>
        <dbReference type="EC" id="2.7.1.20"/>
    </reaction>
</comment>
<evidence type="ECO:0000256" key="11">
    <source>
        <dbReference type="RuleBase" id="RU368116"/>
    </source>
</evidence>
<evidence type="ECO:0000256" key="10">
    <source>
        <dbReference type="PIRSR" id="PIRSR601805-1"/>
    </source>
</evidence>
<dbReference type="FunFam" id="3.40.1190.20:FF:000014">
    <property type="entry name" value="ADO1p Adenosine kinase"/>
    <property type="match status" value="1"/>
</dbReference>
<evidence type="ECO:0000256" key="6">
    <source>
        <dbReference type="ARBA" id="ARBA00022726"/>
    </source>
</evidence>
<keyword evidence="11" id="KW-0460">Magnesium</keyword>
<dbReference type="Proteomes" id="UP000800040">
    <property type="component" value="Unassembled WGS sequence"/>
</dbReference>
<dbReference type="GO" id="GO:0044209">
    <property type="term" value="P:AMP salvage"/>
    <property type="evidence" value="ECO:0007669"/>
    <property type="project" value="UniProtKB-UniRule"/>
</dbReference>
<sequence length="348" mass="37657">MPGNYELLCLENPLLDIQGVGDQALLDKYGLKANDAILADPEKHMGLYEDLLQNYKAVLIAGGAAQNTARGAAYMLDPNSVVYIGCIGKDKYGEMLEKISANAGVKTEYLYDEKTPTGRCGVVITGHNRSMCTDLAAANNYKLDHLKQERIWKQVENAKVIYVGGFHLTVCVPAIKALAEEAAAKDKQFILNLSAPFISQFFKDPLDEVLPYVDILIGNETEAAAFAESHNLDTKDVKEIAKHISNLPKQNSKRPRTVIFTQGTDPTIAISAKEGGAADIKEVSVHAISDDKINDTNGAGDAFAGGFLAGIVQGKPLEKAIDMGQWLAKLSIQELGPSYPQPKQTYSG</sequence>
<dbReference type="PRINTS" id="PR00989">
    <property type="entry name" value="ADENOKINASE"/>
</dbReference>
<keyword evidence="7 11" id="KW-0547">Nucleotide-binding</keyword>
<dbReference type="SUPFAM" id="SSF53613">
    <property type="entry name" value="Ribokinase-like"/>
    <property type="match status" value="1"/>
</dbReference>
<comment type="similarity">
    <text evidence="3 11">Belongs to the carbohydrate kinase PfkB family.</text>
</comment>
<dbReference type="InterPro" id="IPR011611">
    <property type="entry name" value="PfkB_dom"/>
</dbReference>
<dbReference type="Gene3D" id="3.40.1190.20">
    <property type="match status" value="1"/>
</dbReference>
<keyword evidence="14" id="KW-1185">Reference proteome</keyword>
<dbReference type="GO" id="GO:0005634">
    <property type="term" value="C:nucleus"/>
    <property type="evidence" value="ECO:0007669"/>
    <property type="project" value="TreeGrafter"/>
</dbReference>
<protein>
    <recommendedName>
        <fullName evidence="4 11">Adenosine kinase</fullName>
        <shortName evidence="11">AK</shortName>
        <ecNumber evidence="4 11">2.7.1.20</ecNumber>
    </recommendedName>
    <alternativeName>
        <fullName evidence="11">Adenosine 5'-phosphotransferase</fullName>
    </alternativeName>
</protein>
<evidence type="ECO:0000259" key="12">
    <source>
        <dbReference type="Pfam" id="PF00294"/>
    </source>
</evidence>
<evidence type="ECO:0000256" key="1">
    <source>
        <dbReference type="ARBA" id="ARBA00001946"/>
    </source>
</evidence>
<dbReference type="InterPro" id="IPR001805">
    <property type="entry name" value="Adenokinase"/>
</dbReference>
<comment type="cofactor">
    <cofactor evidence="1 11">
        <name>Mg(2+)</name>
        <dbReference type="ChEBI" id="CHEBI:18420"/>
    </cofactor>
</comment>
<comment type="function">
    <text evidence="11">ATP dependent phosphorylation of adenosine and other related nucleoside analogs to monophosphate derivatives.</text>
</comment>
<reference evidence="13" key="1">
    <citation type="submission" date="2020-01" db="EMBL/GenBank/DDBJ databases">
        <authorList>
            <consortium name="DOE Joint Genome Institute"/>
            <person name="Haridas S."/>
            <person name="Albert R."/>
            <person name="Binder M."/>
            <person name="Bloem J."/>
            <person name="Labutti K."/>
            <person name="Salamov A."/>
            <person name="Andreopoulos B."/>
            <person name="Baker S.E."/>
            <person name="Barry K."/>
            <person name="Bills G."/>
            <person name="Bluhm B.H."/>
            <person name="Cannon C."/>
            <person name="Castanera R."/>
            <person name="Culley D.E."/>
            <person name="Daum C."/>
            <person name="Ezra D."/>
            <person name="Gonzalez J.B."/>
            <person name="Henrissat B."/>
            <person name="Kuo A."/>
            <person name="Liang C."/>
            <person name="Lipzen A."/>
            <person name="Lutzoni F."/>
            <person name="Magnuson J."/>
            <person name="Mondo S."/>
            <person name="Nolan M."/>
            <person name="Ohm R."/>
            <person name="Pangilinan J."/>
            <person name="Park H.-J."/>
            <person name="Ramirez L."/>
            <person name="Alfaro M."/>
            <person name="Sun H."/>
            <person name="Tritt A."/>
            <person name="Yoshinaga Y."/>
            <person name="Zwiers L.-H."/>
            <person name="Turgeon B.G."/>
            <person name="Goodwin S.B."/>
            <person name="Spatafora J.W."/>
            <person name="Crous P.W."/>
            <person name="Grigoriev I.V."/>
        </authorList>
    </citation>
    <scope>NUCLEOTIDE SEQUENCE</scope>
    <source>
        <strain evidence="13">P77</strain>
    </source>
</reference>
<dbReference type="Pfam" id="PF00294">
    <property type="entry name" value="PfkB"/>
    <property type="match status" value="1"/>
</dbReference>
<dbReference type="PROSITE" id="PS00584">
    <property type="entry name" value="PFKB_KINASES_2"/>
    <property type="match status" value="1"/>
</dbReference>
<comment type="pathway">
    <text evidence="2 11">Purine metabolism; AMP biosynthesis via salvage pathway; AMP from adenosine: step 1/1.</text>
</comment>
<proteinExistence type="inferred from homology"/>
<dbReference type="PANTHER" id="PTHR45769:SF3">
    <property type="entry name" value="ADENOSINE KINASE"/>
    <property type="match status" value="1"/>
</dbReference>
<keyword evidence="6 11" id="KW-0660">Purine salvage</keyword>
<organism evidence="13 14">
    <name type="scientific">Decorospora gaudefroyi</name>
    <dbReference type="NCBI Taxonomy" id="184978"/>
    <lineage>
        <taxon>Eukaryota</taxon>
        <taxon>Fungi</taxon>
        <taxon>Dikarya</taxon>
        <taxon>Ascomycota</taxon>
        <taxon>Pezizomycotina</taxon>
        <taxon>Dothideomycetes</taxon>
        <taxon>Pleosporomycetidae</taxon>
        <taxon>Pleosporales</taxon>
        <taxon>Pleosporineae</taxon>
        <taxon>Pleosporaceae</taxon>
        <taxon>Decorospora</taxon>
    </lineage>
</organism>
<evidence type="ECO:0000256" key="7">
    <source>
        <dbReference type="ARBA" id="ARBA00022741"/>
    </source>
</evidence>
<dbReference type="GO" id="GO:0004001">
    <property type="term" value="F:adenosine kinase activity"/>
    <property type="evidence" value="ECO:0007669"/>
    <property type="project" value="UniProtKB-UniRule"/>
</dbReference>
<evidence type="ECO:0000256" key="8">
    <source>
        <dbReference type="ARBA" id="ARBA00022777"/>
    </source>
</evidence>
<dbReference type="OrthoDB" id="432447at2759"/>
<dbReference type="AlphaFoldDB" id="A0A6A5KN71"/>
<evidence type="ECO:0000256" key="4">
    <source>
        <dbReference type="ARBA" id="ARBA00012119"/>
    </source>
</evidence>
<evidence type="ECO:0000313" key="14">
    <source>
        <dbReference type="Proteomes" id="UP000800040"/>
    </source>
</evidence>
<evidence type="ECO:0000313" key="13">
    <source>
        <dbReference type="EMBL" id="KAF1835824.1"/>
    </source>
</evidence>
<dbReference type="UniPathway" id="UPA00588">
    <property type="reaction ID" value="UER00659"/>
</dbReference>
<gene>
    <name evidence="13" type="ORF">BDW02DRAFT_567585</name>
</gene>
<feature type="active site" description="Proton acceptor" evidence="10">
    <location>
        <position position="301"/>
    </location>
</feature>
<evidence type="ECO:0000256" key="5">
    <source>
        <dbReference type="ARBA" id="ARBA00022679"/>
    </source>
</evidence>
<keyword evidence="9 11" id="KW-0067">ATP-binding</keyword>
<keyword evidence="8 11" id="KW-0418">Kinase</keyword>
<dbReference type="GO" id="GO:0006144">
    <property type="term" value="P:purine nucleobase metabolic process"/>
    <property type="evidence" value="ECO:0007669"/>
    <property type="project" value="TreeGrafter"/>
</dbReference>
<evidence type="ECO:0000256" key="2">
    <source>
        <dbReference type="ARBA" id="ARBA00004801"/>
    </source>
</evidence>
<dbReference type="EC" id="2.7.1.20" evidence="4 11"/>
<feature type="domain" description="Carbohydrate kinase PfkB" evidence="12">
    <location>
        <begin position="25"/>
        <end position="343"/>
    </location>
</feature>
<dbReference type="InterPro" id="IPR029056">
    <property type="entry name" value="Ribokinase-like"/>
</dbReference>
<dbReference type="Gene3D" id="3.30.1110.10">
    <property type="match status" value="1"/>
</dbReference>
<keyword evidence="5 11" id="KW-0808">Transferase</keyword>
<dbReference type="GO" id="GO:0005524">
    <property type="term" value="F:ATP binding"/>
    <property type="evidence" value="ECO:0007669"/>
    <property type="project" value="UniProtKB-UniRule"/>
</dbReference>
<accession>A0A6A5KN71</accession>
<dbReference type="GO" id="GO:0006166">
    <property type="term" value="P:purine ribonucleoside salvage"/>
    <property type="evidence" value="ECO:0007669"/>
    <property type="project" value="UniProtKB-KW"/>
</dbReference>
<name>A0A6A5KN71_9PLEO</name>
<evidence type="ECO:0000256" key="9">
    <source>
        <dbReference type="ARBA" id="ARBA00022840"/>
    </source>
</evidence>
<dbReference type="PANTHER" id="PTHR45769">
    <property type="entry name" value="ADENOSINE KINASE"/>
    <property type="match status" value="1"/>
</dbReference>
<dbReference type="GO" id="GO:0005829">
    <property type="term" value="C:cytosol"/>
    <property type="evidence" value="ECO:0007669"/>
    <property type="project" value="TreeGrafter"/>
</dbReference>